<dbReference type="AlphaFoldDB" id="Q6ILS5"/>
<evidence type="ECO:0000313" key="2">
    <source>
        <dbReference type="EMBL" id="DAA02786.1"/>
    </source>
</evidence>
<protein>
    <submittedName>
        <fullName evidence="2">HDC08489</fullName>
    </submittedName>
</protein>
<evidence type="ECO:0000256" key="1">
    <source>
        <dbReference type="SAM" id="MobiDB-lite"/>
    </source>
</evidence>
<name>Q6ILS5_DROME</name>
<dbReference type="EMBL" id="BK001941">
    <property type="protein sequence ID" value="DAA02786.1"/>
    <property type="molecule type" value="Genomic_DNA"/>
</dbReference>
<feature type="region of interest" description="Disordered" evidence="1">
    <location>
        <begin position="158"/>
        <end position="188"/>
    </location>
</feature>
<dbReference type="InterPro" id="IPR007970">
    <property type="entry name" value="DUF733"/>
</dbReference>
<feature type="region of interest" description="Disordered" evidence="1">
    <location>
        <begin position="269"/>
        <end position="288"/>
    </location>
</feature>
<dbReference type="VEuPathDB" id="VectorBase:FBgn0085295"/>
<dbReference type="OrthoDB" id="7883146at2759"/>
<gene>
    <name evidence="2" type="ORF">HDC08489</name>
</gene>
<dbReference type="Pfam" id="PF05306">
    <property type="entry name" value="DUF733"/>
    <property type="match status" value="1"/>
</dbReference>
<feature type="compositionally biased region" description="Basic and acidic residues" evidence="1">
    <location>
        <begin position="169"/>
        <end position="187"/>
    </location>
</feature>
<accession>Q6ILS5</accession>
<organism evidence="2">
    <name type="scientific">Drosophila melanogaster</name>
    <name type="common">Fruit fly</name>
    <dbReference type="NCBI Taxonomy" id="7227"/>
    <lineage>
        <taxon>Eukaryota</taxon>
        <taxon>Metazoa</taxon>
        <taxon>Ecdysozoa</taxon>
        <taxon>Arthropoda</taxon>
        <taxon>Hexapoda</taxon>
        <taxon>Insecta</taxon>
        <taxon>Pterygota</taxon>
        <taxon>Neoptera</taxon>
        <taxon>Endopterygota</taxon>
        <taxon>Diptera</taxon>
        <taxon>Brachycera</taxon>
        <taxon>Muscomorpha</taxon>
        <taxon>Ephydroidea</taxon>
        <taxon>Drosophilidae</taxon>
        <taxon>Drosophila</taxon>
        <taxon>Sophophora</taxon>
    </lineage>
</organism>
<sequence>MMRTVYTKWMTYSYEVWFFPQCIRMLAKIIDAYAGLSRTCVPSCRSLGPGELHCPLDGWPKHCIGFCLRSCMTKKFAECVHVPPRKSLAFRGAWRIAKVYLILLKDPQGNPLPAGHMRRILAESALTDQRTSTKEKKTWTDKPSVTCAGRRLESPVKRLTGKTATQRIGSEKSEKPQDRQKTPDKQDQACTYGRILGMRSFKNHDKLRPDTHSPELRRRQMLYVKVSKTKILLTKELIAEQRQRLANCSPEDLQILNRETQFKRQLQQKLKHRSKQLKAIAKQKERRG</sequence>
<proteinExistence type="predicted"/>
<dbReference type="ExpressionAtlas" id="Q6ILS5">
    <property type="expression patterns" value="baseline and differential"/>
</dbReference>
<reference evidence="2" key="1">
    <citation type="journal article" date="2003" name="Genome Biol.">
        <title>An integrated gene annotation and transcriptional profiling approach towards the full gene content of the Drosophila genome.</title>
        <authorList>
            <person name="Hild M."/>
            <person name="Beckmann B."/>
            <person name="Haas S.A."/>
            <person name="Koch B."/>
            <person name="Solovyev V."/>
            <person name="Busold C."/>
            <person name="Fellenberg K."/>
            <person name="Boutros M."/>
            <person name="Vingron M."/>
            <person name="Sauer F."/>
            <person name="Hoheisel J.D."/>
            <person name="Paro R."/>
        </authorList>
    </citation>
    <scope>NUCLEOTIDE SEQUENCE</scope>
</reference>